<dbReference type="Pfam" id="PF14244">
    <property type="entry name" value="Retrotran_gag_3"/>
    <property type="match status" value="1"/>
</dbReference>
<organism evidence="3 4">
    <name type="scientific">Vicia faba</name>
    <name type="common">Broad bean</name>
    <name type="synonym">Faba vulgaris</name>
    <dbReference type="NCBI Taxonomy" id="3906"/>
    <lineage>
        <taxon>Eukaryota</taxon>
        <taxon>Viridiplantae</taxon>
        <taxon>Streptophyta</taxon>
        <taxon>Embryophyta</taxon>
        <taxon>Tracheophyta</taxon>
        <taxon>Spermatophyta</taxon>
        <taxon>Magnoliopsida</taxon>
        <taxon>eudicotyledons</taxon>
        <taxon>Gunneridae</taxon>
        <taxon>Pentapetalae</taxon>
        <taxon>rosids</taxon>
        <taxon>fabids</taxon>
        <taxon>Fabales</taxon>
        <taxon>Fabaceae</taxon>
        <taxon>Papilionoideae</taxon>
        <taxon>50 kb inversion clade</taxon>
        <taxon>NPAAA clade</taxon>
        <taxon>Hologalegina</taxon>
        <taxon>IRL clade</taxon>
        <taxon>Fabeae</taxon>
        <taxon>Vicia</taxon>
    </lineage>
</organism>
<protein>
    <recommendedName>
        <fullName evidence="2">Retrotransposon Copia-like N-terminal domain-containing protein</fullName>
    </recommendedName>
</protein>
<sequence length="136" mass="15636">MASEHGSDSEEILESKNTSKPETNNTTKNRQTYNINNSDNSRTPLVTAVLNGENYRTWSRSIKMALHAKTKLGADRKRGDEYHSRLNCDHCGKIGYVKEKCFEIVRYPASWESRRTQRREPNKPRGHQVENLAQAT</sequence>
<dbReference type="AlphaFoldDB" id="A0AAV1A2J0"/>
<evidence type="ECO:0000256" key="1">
    <source>
        <dbReference type="SAM" id="MobiDB-lite"/>
    </source>
</evidence>
<dbReference type="EMBL" id="OX451738">
    <property type="protein sequence ID" value="CAI8602582.1"/>
    <property type="molecule type" value="Genomic_DNA"/>
</dbReference>
<feature type="compositionally biased region" description="Basic and acidic residues" evidence="1">
    <location>
        <begin position="113"/>
        <end position="123"/>
    </location>
</feature>
<evidence type="ECO:0000313" key="4">
    <source>
        <dbReference type="Proteomes" id="UP001157006"/>
    </source>
</evidence>
<name>A0AAV1A2J0_VICFA</name>
<feature type="region of interest" description="Disordered" evidence="1">
    <location>
        <begin position="1"/>
        <end position="43"/>
    </location>
</feature>
<feature type="compositionally biased region" description="Basic and acidic residues" evidence="1">
    <location>
        <begin position="1"/>
        <end position="19"/>
    </location>
</feature>
<accession>A0AAV1A2J0</accession>
<feature type="region of interest" description="Disordered" evidence="1">
    <location>
        <begin position="113"/>
        <end position="136"/>
    </location>
</feature>
<dbReference type="InterPro" id="IPR029472">
    <property type="entry name" value="Copia-like_N"/>
</dbReference>
<evidence type="ECO:0000259" key="2">
    <source>
        <dbReference type="Pfam" id="PF14244"/>
    </source>
</evidence>
<evidence type="ECO:0000313" key="3">
    <source>
        <dbReference type="EMBL" id="CAI8602582.1"/>
    </source>
</evidence>
<proteinExistence type="predicted"/>
<dbReference type="Proteomes" id="UP001157006">
    <property type="component" value="Chromosome 3"/>
</dbReference>
<feature type="compositionally biased region" description="Polar residues" evidence="1">
    <location>
        <begin position="20"/>
        <end position="43"/>
    </location>
</feature>
<keyword evidence="4" id="KW-1185">Reference proteome</keyword>
<reference evidence="3 4" key="1">
    <citation type="submission" date="2023-01" db="EMBL/GenBank/DDBJ databases">
        <authorList>
            <person name="Kreplak J."/>
        </authorList>
    </citation>
    <scope>NUCLEOTIDE SEQUENCE [LARGE SCALE GENOMIC DNA]</scope>
</reference>
<gene>
    <name evidence="3" type="ORF">VFH_III047320</name>
</gene>
<feature type="domain" description="Retrotransposon Copia-like N-terminal" evidence="2">
    <location>
        <begin position="37"/>
        <end position="73"/>
    </location>
</feature>